<feature type="domain" description="PKD" evidence="2">
    <location>
        <begin position="802"/>
        <end position="850"/>
    </location>
</feature>
<keyword evidence="1" id="KW-0732">Signal</keyword>
<keyword evidence="4" id="KW-1185">Reference proteome</keyword>
<dbReference type="InterPro" id="IPR026444">
    <property type="entry name" value="Secre_tail"/>
</dbReference>
<dbReference type="PROSITE" id="PS50093">
    <property type="entry name" value="PKD"/>
    <property type="match status" value="1"/>
</dbReference>
<dbReference type="InterPro" id="IPR000601">
    <property type="entry name" value="PKD_dom"/>
</dbReference>
<evidence type="ECO:0000313" key="4">
    <source>
        <dbReference type="Proteomes" id="UP000614216"/>
    </source>
</evidence>
<name>A0A937G155_9BACT</name>
<dbReference type="InterPro" id="IPR035986">
    <property type="entry name" value="PKD_dom_sf"/>
</dbReference>
<evidence type="ECO:0000259" key="2">
    <source>
        <dbReference type="PROSITE" id="PS50093"/>
    </source>
</evidence>
<dbReference type="RefSeq" id="WP_202857707.1">
    <property type="nucleotide sequence ID" value="NZ_JAEUGD010000058.1"/>
</dbReference>
<protein>
    <submittedName>
        <fullName evidence="3">T9SS type A sorting domain-containing protein</fullName>
    </submittedName>
</protein>
<organism evidence="3 4">
    <name type="scientific">Fulvivirga marina</name>
    <dbReference type="NCBI Taxonomy" id="2494733"/>
    <lineage>
        <taxon>Bacteria</taxon>
        <taxon>Pseudomonadati</taxon>
        <taxon>Bacteroidota</taxon>
        <taxon>Cytophagia</taxon>
        <taxon>Cytophagales</taxon>
        <taxon>Fulvivirgaceae</taxon>
        <taxon>Fulvivirga</taxon>
    </lineage>
</organism>
<dbReference type="Pfam" id="PF18962">
    <property type="entry name" value="Por_Secre_tail"/>
    <property type="match status" value="1"/>
</dbReference>
<evidence type="ECO:0000256" key="1">
    <source>
        <dbReference type="SAM" id="SignalP"/>
    </source>
</evidence>
<accession>A0A937G155</accession>
<dbReference type="NCBIfam" id="TIGR04183">
    <property type="entry name" value="Por_Secre_tail"/>
    <property type="match status" value="1"/>
</dbReference>
<dbReference type="InterPro" id="IPR013783">
    <property type="entry name" value="Ig-like_fold"/>
</dbReference>
<comment type="caution">
    <text evidence="3">The sequence shown here is derived from an EMBL/GenBank/DDBJ whole genome shotgun (WGS) entry which is preliminary data.</text>
</comment>
<feature type="chain" id="PRO_5037921303" evidence="1">
    <location>
        <begin position="21"/>
        <end position="1393"/>
    </location>
</feature>
<dbReference type="SUPFAM" id="SSF49299">
    <property type="entry name" value="PKD domain"/>
    <property type="match status" value="1"/>
</dbReference>
<gene>
    <name evidence="3" type="ORF">JMN32_17800</name>
</gene>
<feature type="signal peptide" evidence="1">
    <location>
        <begin position="1"/>
        <end position="20"/>
    </location>
</feature>
<dbReference type="Gene3D" id="2.60.40.10">
    <property type="entry name" value="Immunoglobulins"/>
    <property type="match status" value="1"/>
</dbReference>
<sequence>MIKFSLLLSFCFLIFFKAFAGAPVVSSTTPSEGAKIPVRANEITITYDQFLRNLDDSDLDDNNVDALITVTRNGQVINSGFDVTITSKKVFSISFTGLLSPNANYSITVDPVENGSDEASAVFALDFTTGGLASIDNITASNKVCVGGTANLGTIVIREGFEGNFYGENGQNSHQDLKLTLPNGFSFDSSSGSITVNDGGASNIVVDGTSFGYENFGGVDVLFIGFKHGDVSGSDFLDIIKLSGIKVNVAGNVAPGTYDITLANVDFSYPGLAVNDVVGTITVRANETISLSHNGAGNASSVTICSGDEVVFMPSGGNAPYKFYKEGSVTELATGTSYNTTTLQDGDKIYVVSSGSNTTCPGTSSSVTVTVTSSTPPVITLTDLVTSQTSTVQDGQTFAIPVTAVGMGLSSNQTGVFSGIGVSSNEFLTNNVNKKPGLYQVTFTNQQDCKPDVVFTFEVFDNSRNQILGLQNNGICYDAMNPISIGWLGEGVEGNLVSISSFPNILTGTLNADYNGGLSSGYFIDPNMVRNVLQVGDPVVMNIVYQDNGGINQSVEQTIDVQGIPELEIVLAGELPLEESYCENASSIKIVGNPLGTNDVVKTFSILDLSQSTNISDAVTLTDLTLFFNPSDAPNGTSAQNILTHNNNKGYVLVYEYVSEYGCVAEMTDTIQVVPLPEPLSPNPLQFDFCMGDDMGFIKVAKPDTVDIAWYNSQGFLLAVADSLNPGVNTSFPDVFDFSVRPQNADIGCVGPPTDLSVRVGEFPTADFTSFSNCSVDNKVTFNSSKSLGGSALKDSIQSIYWNFHDPDVFNQVDEDEISHEFPGGGVYEVSLVVETALGCTDSVSQFVSVFEIMDAAINNKVYLETFNLGGGGWISTSENNNANGAAINSSWQLTQVNGSQGWVTANDSTGVFNDNEDSWVESPCFNLDNWDKPKIDMDIRYFTDRFEGTTLQYTISDSAVASQEIQWQTLGQIDGGINWFNSAGIAAAPGGQTIGWEGGTGEWKKSIISLDAVKEKAGGKPVRFRMAFASLELGDGRENNYDGFAFDNFAIWERNRVVVLEHFTNVNAVGNESENHYINDFANARPLDAVKIEYHTSYPASDPIYLLNKSDHSAHALEYGVNDVPRTVMDGIYGVKFRNDPFSVDEWGKAEYAKRTIIDAPFNLVISDTLIATGSSQGRDDGGLKIDVEITKNPTSDTISAPLVLEIGILQKNLEANGNTYHNVLRKLLPDASGTYLYGEWLPNDLSRTETVTEYWTPDFTYNTTDTFLIVAYIHDTHLSKTRTKEIYQGAYKQIKILPPSAAITGLNDNVNGQFKIYPNPSEGDVTIELSEALIQDSPIKVYSSSGSLVYEGNMMKGLSAYKIPLDGYPDGLYIVSFYTEGQMIKRTLILR</sequence>
<reference evidence="3" key="1">
    <citation type="submission" date="2021-01" db="EMBL/GenBank/DDBJ databases">
        <title>Fulvivirga kasyanovii gen. nov., sp nov., a novel member of the phylum Bacteroidetes isolated from seawater in a mussel farm.</title>
        <authorList>
            <person name="Zhao L.-H."/>
            <person name="Wang Z.-J."/>
        </authorList>
    </citation>
    <scope>NUCLEOTIDE SEQUENCE</scope>
    <source>
        <strain evidence="3">29W222</strain>
    </source>
</reference>
<proteinExistence type="predicted"/>
<dbReference type="CDD" id="cd00146">
    <property type="entry name" value="PKD"/>
    <property type="match status" value="1"/>
</dbReference>
<dbReference type="EMBL" id="JAEUGD010000058">
    <property type="protein sequence ID" value="MBL6448178.1"/>
    <property type="molecule type" value="Genomic_DNA"/>
</dbReference>
<evidence type="ECO:0000313" key="3">
    <source>
        <dbReference type="EMBL" id="MBL6448178.1"/>
    </source>
</evidence>
<dbReference type="Proteomes" id="UP000614216">
    <property type="component" value="Unassembled WGS sequence"/>
</dbReference>